<evidence type="ECO:0000313" key="4">
    <source>
        <dbReference type="Proteomes" id="UP001497444"/>
    </source>
</evidence>
<name>A0ABP0WND3_9BRYO</name>
<keyword evidence="2" id="KW-1133">Transmembrane helix</keyword>
<evidence type="ECO:0000256" key="1">
    <source>
        <dbReference type="SAM" id="MobiDB-lite"/>
    </source>
</evidence>
<keyword evidence="2" id="KW-0472">Membrane</keyword>
<proteinExistence type="predicted"/>
<dbReference type="EMBL" id="OZ020114">
    <property type="protein sequence ID" value="CAK9267661.1"/>
    <property type="molecule type" value="Genomic_DNA"/>
</dbReference>
<keyword evidence="4" id="KW-1185">Reference proteome</keyword>
<feature type="region of interest" description="Disordered" evidence="1">
    <location>
        <begin position="221"/>
        <end position="242"/>
    </location>
</feature>
<reference evidence="3" key="1">
    <citation type="submission" date="2024-02" db="EMBL/GenBank/DDBJ databases">
        <authorList>
            <consortium name="ELIXIR-Norway"/>
            <consortium name="Elixir Norway"/>
        </authorList>
    </citation>
    <scope>NUCLEOTIDE SEQUENCE</scope>
</reference>
<accession>A0ABP0WND3</accession>
<feature type="transmembrane region" description="Helical" evidence="2">
    <location>
        <begin position="104"/>
        <end position="126"/>
    </location>
</feature>
<evidence type="ECO:0000313" key="3">
    <source>
        <dbReference type="EMBL" id="CAK9267661.1"/>
    </source>
</evidence>
<dbReference type="PANTHER" id="PTHR36804:SF1">
    <property type="entry name" value="OS04G0585600 PROTEIN"/>
    <property type="match status" value="1"/>
</dbReference>
<protein>
    <submittedName>
        <fullName evidence="3">Uncharacterized protein</fullName>
    </submittedName>
</protein>
<feature type="transmembrane region" description="Helical" evidence="2">
    <location>
        <begin position="65"/>
        <end position="84"/>
    </location>
</feature>
<gene>
    <name evidence="3" type="ORF">CSSPJE1EN1_LOCUS13139</name>
</gene>
<dbReference type="Proteomes" id="UP001497444">
    <property type="component" value="Chromosome 19"/>
</dbReference>
<evidence type="ECO:0000256" key="2">
    <source>
        <dbReference type="SAM" id="Phobius"/>
    </source>
</evidence>
<dbReference type="PANTHER" id="PTHR36804">
    <property type="entry name" value="OSJNBA0013K16.11 PROTEIN"/>
    <property type="match status" value="1"/>
</dbReference>
<organism evidence="3 4">
    <name type="scientific">Sphagnum jensenii</name>
    <dbReference type="NCBI Taxonomy" id="128206"/>
    <lineage>
        <taxon>Eukaryota</taxon>
        <taxon>Viridiplantae</taxon>
        <taxon>Streptophyta</taxon>
        <taxon>Embryophyta</taxon>
        <taxon>Bryophyta</taxon>
        <taxon>Sphagnophytina</taxon>
        <taxon>Sphagnopsida</taxon>
        <taxon>Sphagnales</taxon>
        <taxon>Sphagnaceae</taxon>
        <taxon>Sphagnum</taxon>
    </lineage>
</organism>
<keyword evidence="2" id="KW-0812">Transmembrane</keyword>
<sequence length="262" mass="29415">MVATLCSSPGFSAIALSGRNCSLRHSSLLRSGVLLRTRFLKTKKFCKTLDYKEQGKCRAGLEDDAPFAIAITAALMSTLVLPVNVERDESNKGSSALGADDVRYAAMGVISFIPLFNWLTWVFAWLDTSKQRYLVYAIVYLAPYLRTGLSISPEDSWLPLASVLACIIHVQLDISVNNEGGQGLNISKVLFERNQVKQMKEHADTLLLRLQNLAVRTDIKRAKKEDDEEENSMTGEDVAREELEQWDEKFAELKAKEHKEKE</sequence>